<dbReference type="InterPro" id="IPR000873">
    <property type="entry name" value="AMP-dep_synth/lig_dom"/>
</dbReference>
<dbReference type="Gene3D" id="3.40.50.1820">
    <property type="entry name" value="alpha/beta hydrolase"/>
    <property type="match status" value="1"/>
</dbReference>
<dbReference type="FunFam" id="3.40.50.12780:FF:000012">
    <property type="entry name" value="Non-ribosomal peptide synthetase"/>
    <property type="match status" value="1"/>
</dbReference>
<dbReference type="Pfam" id="PF00501">
    <property type="entry name" value="AMP-binding"/>
    <property type="match status" value="1"/>
</dbReference>
<dbReference type="GO" id="GO:0005829">
    <property type="term" value="C:cytosol"/>
    <property type="evidence" value="ECO:0007669"/>
    <property type="project" value="TreeGrafter"/>
</dbReference>
<dbReference type="GO" id="GO:0003824">
    <property type="term" value="F:catalytic activity"/>
    <property type="evidence" value="ECO:0007669"/>
    <property type="project" value="InterPro"/>
</dbReference>
<evidence type="ECO:0000256" key="3">
    <source>
        <dbReference type="ARBA" id="ARBA00022553"/>
    </source>
</evidence>
<dbReference type="SMART" id="SM00823">
    <property type="entry name" value="PKS_PP"/>
    <property type="match status" value="1"/>
</dbReference>
<dbReference type="InterPro" id="IPR006162">
    <property type="entry name" value="Ppantetheine_attach_site"/>
</dbReference>
<dbReference type="Proteomes" id="UP000267164">
    <property type="component" value="Chromosome"/>
</dbReference>
<dbReference type="GO" id="GO:0031177">
    <property type="term" value="F:phosphopantetheine binding"/>
    <property type="evidence" value="ECO:0007669"/>
    <property type="project" value="InterPro"/>
</dbReference>
<name>A0A386ZPE2_9NOCA</name>
<dbReference type="InterPro" id="IPR025110">
    <property type="entry name" value="AMP-bd_C"/>
</dbReference>
<feature type="region of interest" description="Disordered" evidence="4">
    <location>
        <begin position="1095"/>
        <end position="1121"/>
    </location>
</feature>
<dbReference type="InterPro" id="IPR009081">
    <property type="entry name" value="PP-bd_ACP"/>
</dbReference>
<dbReference type="GO" id="GO:0044550">
    <property type="term" value="P:secondary metabolite biosynthetic process"/>
    <property type="evidence" value="ECO:0007669"/>
    <property type="project" value="TreeGrafter"/>
</dbReference>
<dbReference type="FunFam" id="3.40.50.980:FF:000001">
    <property type="entry name" value="Non-ribosomal peptide synthetase"/>
    <property type="match status" value="1"/>
</dbReference>
<dbReference type="OrthoDB" id="2472181at2"/>
<dbReference type="NCBIfam" id="TIGR01733">
    <property type="entry name" value="AA-adenyl-dom"/>
    <property type="match status" value="1"/>
</dbReference>
<dbReference type="Gene3D" id="2.30.38.10">
    <property type="entry name" value="Luciferase, Domain 3"/>
    <property type="match status" value="1"/>
</dbReference>
<dbReference type="Gene3D" id="3.30.300.30">
    <property type="match status" value="1"/>
</dbReference>
<reference evidence="6 7" key="1">
    <citation type="submission" date="2018-09" db="EMBL/GenBank/DDBJ databases">
        <title>Nocardia yunnanensis sp. nov., an actinomycete isolated from a soil sample.</title>
        <authorList>
            <person name="Zhang J."/>
        </authorList>
    </citation>
    <scope>NUCLEOTIDE SEQUENCE [LARGE SCALE GENOMIC DNA]</scope>
    <source>
        <strain evidence="6 7">CFHS0054</strain>
    </source>
</reference>
<evidence type="ECO:0000313" key="6">
    <source>
        <dbReference type="EMBL" id="AYF79457.1"/>
    </source>
</evidence>
<dbReference type="Pfam" id="PF13193">
    <property type="entry name" value="AMP-binding_C"/>
    <property type="match status" value="1"/>
</dbReference>
<dbReference type="GO" id="GO:0008610">
    <property type="term" value="P:lipid biosynthetic process"/>
    <property type="evidence" value="ECO:0007669"/>
    <property type="project" value="UniProtKB-ARBA"/>
</dbReference>
<dbReference type="InterPro" id="IPR029058">
    <property type="entry name" value="AB_hydrolase_fold"/>
</dbReference>
<dbReference type="Gene3D" id="3.30.559.10">
    <property type="entry name" value="Chloramphenicol acetyltransferase-like domain"/>
    <property type="match status" value="1"/>
</dbReference>
<dbReference type="PROSITE" id="PS50075">
    <property type="entry name" value="CARRIER"/>
    <property type="match status" value="1"/>
</dbReference>
<evidence type="ECO:0000259" key="5">
    <source>
        <dbReference type="PROSITE" id="PS50075"/>
    </source>
</evidence>
<keyword evidence="2" id="KW-0596">Phosphopantetheine</keyword>
<comment type="cofactor">
    <cofactor evidence="1">
        <name>pantetheine 4'-phosphate</name>
        <dbReference type="ChEBI" id="CHEBI:47942"/>
    </cofactor>
</comment>
<dbReference type="InterPro" id="IPR020845">
    <property type="entry name" value="AMP-binding_CS"/>
</dbReference>
<dbReference type="FunFam" id="1.10.1200.10:FF:000016">
    <property type="entry name" value="Non-ribosomal peptide synthase"/>
    <property type="match status" value="1"/>
</dbReference>
<protein>
    <submittedName>
        <fullName evidence="6">Amino acid adenylation domain-containing protein</fullName>
    </submittedName>
</protein>
<dbReference type="Pfam" id="PF00550">
    <property type="entry name" value="PP-binding"/>
    <property type="match status" value="1"/>
</dbReference>
<dbReference type="InterPro" id="IPR036736">
    <property type="entry name" value="ACP-like_sf"/>
</dbReference>
<dbReference type="Gene3D" id="3.30.559.30">
    <property type="entry name" value="Nonribosomal peptide synthetase, condensation domain"/>
    <property type="match status" value="1"/>
</dbReference>
<accession>A0A386ZPE2</accession>
<gene>
    <name evidence="6" type="ORF">D7D52_28605</name>
</gene>
<dbReference type="UniPathway" id="UPA00011"/>
<proteinExistence type="predicted"/>
<dbReference type="SUPFAM" id="SSF56801">
    <property type="entry name" value="Acetyl-CoA synthetase-like"/>
    <property type="match status" value="1"/>
</dbReference>
<evidence type="ECO:0000256" key="4">
    <source>
        <dbReference type="SAM" id="MobiDB-lite"/>
    </source>
</evidence>
<dbReference type="KEGG" id="nyu:D7D52_28605"/>
<evidence type="ECO:0000256" key="1">
    <source>
        <dbReference type="ARBA" id="ARBA00001957"/>
    </source>
</evidence>
<dbReference type="InterPro" id="IPR010071">
    <property type="entry name" value="AA_adenyl_dom"/>
</dbReference>
<dbReference type="PANTHER" id="PTHR45527:SF1">
    <property type="entry name" value="FATTY ACID SYNTHASE"/>
    <property type="match status" value="1"/>
</dbReference>
<dbReference type="PROSITE" id="PS00012">
    <property type="entry name" value="PHOSPHOPANTETHEINE"/>
    <property type="match status" value="1"/>
</dbReference>
<dbReference type="SUPFAM" id="SSF47336">
    <property type="entry name" value="ACP-like"/>
    <property type="match status" value="1"/>
</dbReference>
<dbReference type="InterPro" id="IPR045851">
    <property type="entry name" value="AMP-bd_C_sf"/>
</dbReference>
<dbReference type="AlphaFoldDB" id="A0A386ZPE2"/>
<dbReference type="EMBL" id="CP032568">
    <property type="protein sequence ID" value="AYF79457.1"/>
    <property type="molecule type" value="Genomic_DNA"/>
</dbReference>
<dbReference type="InterPro" id="IPR001242">
    <property type="entry name" value="Condensation_dom"/>
</dbReference>
<dbReference type="GO" id="GO:0043041">
    <property type="term" value="P:amino acid activation for nonribosomal peptide biosynthetic process"/>
    <property type="evidence" value="ECO:0007669"/>
    <property type="project" value="TreeGrafter"/>
</dbReference>
<dbReference type="InterPro" id="IPR023213">
    <property type="entry name" value="CAT-like_dom_sf"/>
</dbReference>
<feature type="domain" description="Carrier" evidence="5">
    <location>
        <begin position="1013"/>
        <end position="1088"/>
    </location>
</feature>
<sequence>MRYALTSGQRRAWFLQTRAPGDSSLTIAITYRLTGDLDASLLRAAVADVVARHEILRTTYGSAADGEPYQVISPIADPDWHEDDLSSLSPVRRARRAEVLIRRVAAEAFDPAARPPIRFALFRTGGDEYVFAVVAHALCWDDESWEIFARDLTTAYNGKLPAAPARPYLTCVRAPEHMAAVETSCVAGELADANSERRSESVASPAVSPRAQVSSEAALEFWRRELLPIPEPLELPGTAVSADAGAARSRRSVRELPRELAVRVDEFADARGISAFSVLLAAFDVLAYRYTGAVDFLVAVPVTTRDERSAPADPGAPIGYFGNTVVLRAAVEAALSFAYFAAAVDNSWTRAYEYRQVGIDRVVHAINPDRSVDRDGLAHLVRLGFGVRHAPAGLDLEGVVAARLELESPAPRVPLRLTVIRDGEGAYLEAEYAAGRFTPELMDALLVHYVRLLSEGVARPERPVGALDLLDAAERADVLARSRGERVPVLPTTLVALFEQRARLSADTTALIAPGASAVTLTRTPAATGRRGGDGTADGDDLRLTYDDLNRRANRLAHWLISQGVGTEDVVALRLSNSVEFVVAVLAVLKSGAAYLPIDPSYPDERIDFLIADARPRLVLGRVELDAAEEQAADLPPHDPNDADRLRPLRPGNLAYVIYTSGSTGRPKGVPVSHAAIADHLVGFTAQWGMTAEDRLLQAASVSFDASLLDVFVTLTLGARLIVPRPGGFSDLAYIAELITRYGVTVLHMVPSLLRTFLSLPQVKDWRTLRLVPVGGEPLPGDIADRFAGVLDAELRNHYGPTEAVVSVTHQRVGGPQGSRIVPIGGPNRNVDLYLLDARMRLVPPGVTGEIYLGGPQLARGYAGRAAATAERFVADPFTPGARLYRTGDLARRDSAGALEFVGRADDQVKVRGHRIELGEVQAALTTHPHVRDCVVALVGDAALGPVLAAYLVADPEVVELDSVRAHAAASLPEYMVPTTFAVIEAIPLTEHGKLDRRALPEPIRLAARPYREPATATEIRLAALYGQLLGRDAVGADDSFFALGGHSLLANQLVARIHAEFGFELDVRAVFDTPAVCGLAAVLEASAVAARVPVNEPPRQRNTAVPGTPSPASGFEERTE</sequence>
<dbReference type="PANTHER" id="PTHR45527">
    <property type="entry name" value="NONRIBOSOMAL PEPTIDE SYNTHETASE"/>
    <property type="match status" value="1"/>
</dbReference>
<evidence type="ECO:0000256" key="2">
    <source>
        <dbReference type="ARBA" id="ARBA00022450"/>
    </source>
</evidence>
<dbReference type="CDD" id="cd05930">
    <property type="entry name" value="A_NRPS"/>
    <property type="match status" value="1"/>
</dbReference>
<organism evidence="6 7">
    <name type="scientific">Nocardia yunnanensis</name>
    <dbReference type="NCBI Taxonomy" id="2382165"/>
    <lineage>
        <taxon>Bacteria</taxon>
        <taxon>Bacillati</taxon>
        <taxon>Actinomycetota</taxon>
        <taxon>Actinomycetes</taxon>
        <taxon>Mycobacteriales</taxon>
        <taxon>Nocardiaceae</taxon>
        <taxon>Nocardia</taxon>
    </lineage>
</organism>
<keyword evidence="3" id="KW-0597">Phosphoprotein</keyword>
<dbReference type="Pfam" id="PF00668">
    <property type="entry name" value="Condensation"/>
    <property type="match status" value="2"/>
</dbReference>
<dbReference type="GO" id="GO:0072330">
    <property type="term" value="P:monocarboxylic acid biosynthetic process"/>
    <property type="evidence" value="ECO:0007669"/>
    <property type="project" value="UniProtKB-ARBA"/>
</dbReference>
<evidence type="ECO:0000313" key="7">
    <source>
        <dbReference type="Proteomes" id="UP000267164"/>
    </source>
</evidence>
<keyword evidence="7" id="KW-1185">Reference proteome</keyword>
<dbReference type="Gene3D" id="3.40.50.980">
    <property type="match status" value="2"/>
</dbReference>
<dbReference type="SUPFAM" id="SSF52777">
    <property type="entry name" value="CoA-dependent acyltransferases"/>
    <property type="match status" value="2"/>
</dbReference>
<dbReference type="InterPro" id="IPR020806">
    <property type="entry name" value="PKS_PP-bd"/>
</dbReference>
<dbReference type="PROSITE" id="PS00455">
    <property type="entry name" value="AMP_BINDING"/>
    <property type="match status" value="1"/>
</dbReference>